<evidence type="ECO:0000313" key="1">
    <source>
        <dbReference type="EMBL" id="SDK81424.1"/>
    </source>
</evidence>
<dbReference type="OrthoDB" id="5188278at2"/>
<name>A0A1G9EZ31_9ACTN</name>
<gene>
    <name evidence="1" type="ORF">SAMN05216298_1481</name>
</gene>
<protein>
    <submittedName>
        <fullName evidence="1">Uncharacterized protein</fullName>
    </submittedName>
</protein>
<dbReference type="RefSeq" id="WP_091045430.1">
    <property type="nucleotide sequence ID" value="NZ_FNGF01000002.1"/>
</dbReference>
<organism evidence="1 2">
    <name type="scientific">Glycomyces sambucus</name>
    <dbReference type="NCBI Taxonomy" id="380244"/>
    <lineage>
        <taxon>Bacteria</taxon>
        <taxon>Bacillati</taxon>
        <taxon>Actinomycetota</taxon>
        <taxon>Actinomycetes</taxon>
        <taxon>Glycomycetales</taxon>
        <taxon>Glycomycetaceae</taxon>
        <taxon>Glycomyces</taxon>
    </lineage>
</organism>
<dbReference type="STRING" id="380244.SAMN05216298_1481"/>
<keyword evidence="2" id="KW-1185">Reference proteome</keyword>
<dbReference type="AlphaFoldDB" id="A0A1G9EZ31"/>
<proteinExistence type="predicted"/>
<dbReference type="EMBL" id="FNGF01000002">
    <property type="protein sequence ID" value="SDK81424.1"/>
    <property type="molecule type" value="Genomic_DNA"/>
</dbReference>
<dbReference type="Proteomes" id="UP000198662">
    <property type="component" value="Unassembled WGS sequence"/>
</dbReference>
<accession>A0A1G9EZ31</accession>
<evidence type="ECO:0000313" key="2">
    <source>
        <dbReference type="Proteomes" id="UP000198662"/>
    </source>
</evidence>
<sequence length="151" mass="16226">MTYRYLTDAHAEAVLQSTYPQATQLPALSELLGSDLRWDQPARTLVFMAECWIEGTGYGQRLHTCAARNINSDKDLAVEFSRAARKGDPELVAAAADEVLTMVAEGVSAADNAAAEAAIGAMLHGGLTESPSRKPMFTALRTQWTARTPAS</sequence>
<reference evidence="2" key="1">
    <citation type="submission" date="2016-10" db="EMBL/GenBank/DDBJ databases">
        <authorList>
            <person name="Varghese N."/>
            <person name="Submissions S."/>
        </authorList>
    </citation>
    <scope>NUCLEOTIDE SEQUENCE [LARGE SCALE GENOMIC DNA]</scope>
    <source>
        <strain evidence="2">CGMCC 4.3147</strain>
    </source>
</reference>